<evidence type="ECO:0000313" key="2">
    <source>
        <dbReference type="EMBL" id="GJT34055.1"/>
    </source>
</evidence>
<accession>A0ABQ5D3Y1</accession>
<proteinExistence type="predicted"/>
<sequence length="236" mass="26710">MGFKEGKLTRPYSSKGKKMSSMGELTFFLGLQVQQKKDGTFISQYKYVDKILKKFGFTEVKTASTPMETQKPLLKDEDGEEVDVPNDKQKKSVSLMMDMLFGMELELMLAKTINGEVQLHAIVDEKKIIINESTVRRDLQLEDVEDEAIHKELGDSLVRAATIDSSLEAEQDSETMGDTIAQTRFKNVSKHSNDQLLARGNTLRSGEDSLKLKELMKLCTNLQQRVLDLEKSKHSQ</sequence>
<gene>
    <name evidence="2" type="ORF">Tco_0924474</name>
</gene>
<dbReference type="Pfam" id="PF07727">
    <property type="entry name" value="RVT_2"/>
    <property type="match status" value="1"/>
</dbReference>
<dbReference type="EMBL" id="BQNB010014930">
    <property type="protein sequence ID" value="GJT34055.1"/>
    <property type="molecule type" value="Genomic_DNA"/>
</dbReference>
<dbReference type="Proteomes" id="UP001151760">
    <property type="component" value="Unassembled WGS sequence"/>
</dbReference>
<reference evidence="2" key="1">
    <citation type="journal article" date="2022" name="Int. J. Mol. Sci.">
        <title>Draft Genome of Tanacetum Coccineum: Genomic Comparison of Closely Related Tanacetum-Family Plants.</title>
        <authorList>
            <person name="Yamashiro T."/>
            <person name="Shiraishi A."/>
            <person name="Nakayama K."/>
            <person name="Satake H."/>
        </authorList>
    </citation>
    <scope>NUCLEOTIDE SEQUENCE</scope>
</reference>
<evidence type="ECO:0000259" key="1">
    <source>
        <dbReference type="Pfam" id="PF07727"/>
    </source>
</evidence>
<reference evidence="2" key="2">
    <citation type="submission" date="2022-01" db="EMBL/GenBank/DDBJ databases">
        <authorList>
            <person name="Yamashiro T."/>
            <person name="Shiraishi A."/>
            <person name="Satake H."/>
            <person name="Nakayama K."/>
        </authorList>
    </citation>
    <scope>NUCLEOTIDE SEQUENCE</scope>
</reference>
<comment type="caution">
    <text evidence="2">The sequence shown here is derived from an EMBL/GenBank/DDBJ whole genome shotgun (WGS) entry which is preliminary data.</text>
</comment>
<keyword evidence="3" id="KW-1185">Reference proteome</keyword>
<evidence type="ECO:0000313" key="3">
    <source>
        <dbReference type="Proteomes" id="UP001151760"/>
    </source>
</evidence>
<dbReference type="InterPro" id="IPR013103">
    <property type="entry name" value="RVT_2"/>
</dbReference>
<name>A0ABQ5D3Y1_9ASTR</name>
<feature type="domain" description="Reverse transcriptase Ty1/copia-type" evidence="1">
    <location>
        <begin position="18"/>
        <end position="68"/>
    </location>
</feature>
<organism evidence="2 3">
    <name type="scientific">Tanacetum coccineum</name>
    <dbReference type="NCBI Taxonomy" id="301880"/>
    <lineage>
        <taxon>Eukaryota</taxon>
        <taxon>Viridiplantae</taxon>
        <taxon>Streptophyta</taxon>
        <taxon>Embryophyta</taxon>
        <taxon>Tracheophyta</taxon>
        <taxon>Spermatophyta</taxon>
        <taxon>Magnoliopsida</taxon>
        <taxon>eudicotyledons</taxon>
        <taxon>Gunneridae</taxon>
        <taxon>Pentapetalae</taxon>
        <taxon>asterids</taxon>
        <taxon>campanulids</taxon>
        <taxon>Asterales</taxon>
        <taxon>Asteraceae</taxon>
        <taxon>Asteroideae</taxon>
        <taxon>Anthemideae</taxon>
        <taxon>Anthemidinae</taxon>
        <taxon>Tanacetum</taxon>
    </lineage>
</organism>
<protein>
    <submittedName>
        <fullName evidence="2">Retrovirus-related pol polyprotein from transposon TNT 1-94</fullName>
    </submittedName>
</protein>